<dbReference type="Pfam" id="PF09601">
    <property type="entry name" value="DUF2459"/>
    <property type="match status" value="1"/>
</dbReference>
<feature type="chain" id="PRO_5012321322" description="TIGR02117 family protein" evidence="1">
    <location>
        <begin position="23"/>
        <end position="232"/>
    </location>
</feature>
<protein>
    <recommendedName>
        <fullName evidence="4">TIGR02117 family protein</fullName>
    </recommendedName>
</protein>
<dbReference type="NCBIfam" id="TIGR02117">
    <property type="entry name" value="chp_urease_rgn"/>
    <property type="match status" value="1"/>
</dbReference>
<gene>
    <name evidence="2" type="ORF">A3841_00120</name>
</gene>
<dbReference type="AlphaFoldDB" id="A0A1Q5PBW0"/>
<dbReference type="RefSeq" id="WP_073852727.1">
    <property type="nucleotide sequence ID" value="NZ_LVWA01000007.1"/>
</dbReference>
<evidence type="ECO:0008006" key="4">
    <source>
        <dbReference type="Google" id="ProtNLM"/>
    </source>
</evidence>
<dbReference type="InterPro" id="IPR011727">
    <property type="entry name" value="CHP02117"/>
</dbReference>
<accession>A0A1Q5PBW0</accession>
<name>A0A1Q5PBW0_9BACT</name>
<keyword evidence="1" id="KW-0732">Signal</keyword>
<reference evidence="2 3" key="1">
    <citation type="submission" date="2016-03" db="EMBL/GenBank/DDBJ databases">
        <title>Genome sequence of Pontibacter sp. nov., of the family cytophagaceae, isolated from marine sediment of the Yellow Sea, China.</title>
        <authorList>
            <person name="Zhang G."/>
            <person name="Zhang R."/>
        </authorList>
    </citation>
    <scope>NUCLEOTIDE SEQUENCE [LARGE SCALE GENOMIC DNA]</scope>
    <source>
        <strain evidence="2 3">S10-8</strain>
    </source>
</reference>
<dbReference type="EMBL" id="LVWA01000007">
    <property type="protein sequence ID" value="OKL39677.1"/>
    <property type="molecule type" value="Genomic_DNA"/>
</dbReference>
<dbReference type="Proteomes" id="UP000186551">
    <property type="component" value="Unassembled WGS sequence"/>
</dbReference>
<proteinExistence type="predicted"/>
<dbReference type="OrthoDB" id="211174at2"/>
<feature type="signal peptide" evidence="1">
    <location>
        <begin position="1"/>
        <end position="22"/>
    </location>
</feature>
<evidence type="ECO:0000313" key="2">
    <source>
        <dbReference type="EMBL" id="OKL39677.1"/>
    </source>
</evidence>
<evidence type="ECO:0000313" key="3">
    <source>
        <dbReference type="Proteomes" id="UP000186551"/>
    </source>
</evidence>
<evidence type="ECO:0000256" key="1">
    <source>
        <dbReference type="SAM" id="SignalP"/>
    </source>
</evidence>
<sequence length="232" mass="26619">MRYVLRKIAAAILWILASVAGAAVLFMAAAFILGSITVNNGYAQPQPPDEHIEIYVTSNGVHTDIIVPVSTPYIDWRDKLPLHHFGHVDSTYRYIGFGWGDRKFYMETPEWTDLTPKVAITAALWPTRTAMHVEYIRARLVPTKRQRPLRITPEQYRQLIAYIDKSFVQQQDGRYLHIKGSGYSGRDTFYEANGKFYILKNCNNWVNYGLKSMGVKTAVWAPLPVSIMRHLR</sequence>
<keyword evidence="3" id="KW-1185">Reference proteome</keyword>
<dbReference type="STRING" id="1797110.A3841_00120"/>
<comment type="caution">
    <text evidence="2">The sequence shown here is derived from an EMBL/GenBank/DDBJ whole genome shotgun (WGS) entry which is preliminary data.</text>
</comment>
<organism evidence="2 3">
    <name type="scientific">Pontibacter flavimaris</name>
    <dbReference type="NCBI Taxonomy" id="1797110"/>
    <lineage>
        <taxon>Bacteria</taxon>
        <taxon>Pseudomonadati</taxon>
        <taxon>Bacteroidota</taxon>
        <taxon>Cytophagia</taxon>
        <taxon>Cytophagales</taxon>
        <taxon>Hymenobacteraceae</taxon>
        <taxon>Pontibacter</taxon>
    </lineage>
</organism>